<feature type="domain" description="Polysaccharide export protein N-terminal" evidence="15">
    <location>
        <begin position="44"/>
        <end position="146"/>
    </location>
</feature>
<dbReference type="EMBL" id="JAPOHD010000067">
    <property type="protein sequence ID" value="MCY1723252.1"/>
    <property type="molecule type" value="Genomic_DNA"/>
</dbReference>
<dbReference type="PANTHER" id="PTHR33619:SF3">
    <property type="entry name" value="POLYSACCHARIDE EXPORT PROTEIN GFCE-RELATED"/>
    <property type="match status" value="1"/>
</dbReference>
<feature type="domain" description="SLBB" evidence="16">
    <location>
        <begin position="150"/>
        <end position="229"/>
    </location>
</feature>
<dbReference type="Gene3D" id="3.10.560.10">
    <property type="entry name" value="Outer membrane lipoprotein wza domain like"/>
    <property type="match status" value="1"/>
</dbReference>
<keyword evidence="9" id="KW-0406">Ion transport</keyword>
<evidence type="ECO:0000256" key="7">
    <source>
        <dbReference type="ARBA" id="ARBA00022729"/>
    </source>
</evidence>
<dbReference type="Pfam" id="PF02563">
    <property type="entry name" value="Poly_export"/>
    <property type="match status" value="1"/>
</dbReference>
<name>A0A9X3J8N6_9BACT</name>
<organism evidence="17 18">
    <name type="scientific">Draconibacterium aestuarii</name>
    <dbReference type="NCBI Taxonomy" id="2998507"/>
    <lineage>
        <taxon>Bacteria</taxon>
        <taxon>Pseudomonadati</taxon>
        <taxon>Bacteroidota</taxon>
        <taxon>Bacteroidia</taxon>
        <taxon>Marinilabiliales</taxon>
        <taxon>Prolixibacteraceae</taxon>
        <taxon>Draconibacterium</taxon>
    </lineage>
</organism>
<dbReference type="GO" id="GO:0015288">
    <property type="term" value="F:porin activity"/>
    <property type="evidence" value="ECO:0007669"/>
    <property type="project" value="UniProtKB-KW"/>
</dbReference>
<comment type="similarity">
    <text evidence="2">Belongs to the BexD/CtrA/VexA family.</text>
</comment>
<comment type="subcellular location">
    <subcellularLocation>
        <location evidence="1">Cell outer membrane</location>
        <topology evidence="1">Multi-pass membrane protein</topology>
    </subcellularLocation>
</comment>
<keyword evidence="13" id="KW-0998">Cell outer membrane</keyword>
<evidence type="ECO:0000259" key="15">
    <source>
        <dbReference type="Pfam" id="PF02563"/>
    </source>
</evidence>
<keyword evidence="14" id="KW-0449">Lipoprotein</keyword>
<evidence type="ECO:0000256" key="5">
    <source>
        <dbReference type="ARBA" id="ARBA00022597"/>
    </source>
</evidence>
<evidence type="ECO:0000256" key="11">
    <source>
        <dbReference type="ARBA" id="ARBA00023136"/>
    </source>
</evidence>
<keyword evidence="4" id="KW-1134">Transmembrane beta strand</keyword>
<dbReference type="Pfam" id="PF22461">
    <property type="entry name" value="SLBB_2"/>
    <property type="match status" value="1"/>
</dbReference>
<gene>
    <name evidence="17" type="ORF">OU798_23080</name>
</gene>
<keyword evidence="18" id="KW-1185">Reference proteome</keyword>
<dbReference type="Gene3D" id="3.30.1950.10">
    <property type="entry name" value="wza like domain"/>
    <property type="match status" value="1"/>
</dbReference>
<keyword evidence="7" id="KW-0732">Signal</keyword>
<dbReference type="GO" id="GO:0046930">
    <property type="term" value="C:pore complex"/>
    <property type="evidence" value="ECO:0007669"/>
    <property type="project" value="UniProtKB-KW"/>
</dbReference>
<keyword evidence="12" id="KW-0564">Palmitate</keyword>
<keyword evidence="8" id="KW-0625">Polysaccharide transport</keyword>
<keyword evidence="6" id="KW-0812">Transmembrane</keyword>
<dbReference type="RefSeq" id="WP_343335577.1">
    <property type="nucleotide sequence ID" value="NZ_JAPOHD010000067.1"/>
</dbReference>
<evidence type="ECO:0000256" key="6">
    <source>
        <dbReference type="ARBA" id="ARBA00022692"/>
    </source>
</evidence>
<evidence type="ECO:0000256" key="14">
    <source>
        <dbReference type="ARBA" id="ARBA00023288"/>
    </source>
</evidence>
<dbReference type="GO" id="GO:0006811">
    <property type="term" value="P:monoatomic ion transport"/>
    <property type="evidence" value="ECO:0007669"/>
    <property type="project" value="UniProtKB-KW"/>
</dbReference>
<evidence type="ECO:0000256" key="8">
    <source>
        <dbReference type="ARBA" id="ARBA00023047"/>
    </source>
</evidence>
<dbReference type="InterPro" id="IPR049712">
    <property type="entry name" value="Poly_export"/>
</dbReference>
<keyword evidence="11" id="KW-0472">Membrane</keyword>
<reference evidence="17" key="1">
    <citation type="submission" date="2022-11" db="EMBL/GenBank/DDBJ databases">
        <title>Marilongibacter aestuarii gen. nov., sp. nov., isolated from tidal flat sediment.</title>
        <authorList>
            <person name="Jiayan W."/>
        </authorList>
    </citation>
    <scope>NUCLEOTIDE SEQUENCE</scope>
    <source>
        <strain evidence="17">Z1-6</strain>
    </source>
</reference>
<evidence type="ECO:0000259" key="16">
    <source>
        <dbReference type="Pfam" id="PF22461"/>
    </source>
</evidence>
<keyword evidence="5" id="KW-0762">Sugar transport</keyword>
<dbReference type="Proteomes" id="UP001145087">
    <property type="component" value="Unassembled WGS sequence"/>
</dbReference>
<evidence type="ECO:0000256" key="2">
    <source>
        <dbReference type="ARBA" id="ARBA00009450"/>
    </source>
</evidence>
<evidence type="ECO:0000256" key="9">
    <source>
        <dbReference type="ARBA" id="ARBA00023065"/>
    </source>
</evidence>
<evidence type="ECO:0000256" key="10">
    <source>
        <dbReference type="ARBA" id="ARBA00023114"/>
    </source>
</evidence>
<keyword evidence="3" id="KW-0813">Transport</keyword>
<dbReference type="GO" id="GO:0009279">
    <property type="term" value="C:cell outer membrane"/>
    <property type="evidence" value="ECO:0007669"/>
    <property type="project" value="UniProtKB-SubCell"/>
</dbReference>
<sequence length="263" mass="29748">MKNKHIFYLSFLAALFQLSCSNIKNIAMFQESQNQQRNFYVSRTPPEHKIKPYDNLYISILTLDTEVNKLFNPSLAGNGFSSGTQQMFGDPTSKYINGYRISTDSTISLPILGSVNLVGLSLEKAEQHLKQRAEEYLKDPVVQVKILNYKVNVSGEIQKPGIYYNYEGSINILDAVSMANGITNYADLKNVLVHREEENKIQTYTVDFTNSNLYSSEVYYLQPNDLVYIPPSKLKRRSENSDTYSKLLGTLSVILVAVSILAL</sequence>
<dbReference type="InterPro" id="IPR054765">
    <property type="entry name" value="SLBB_dom"/>
</dbReference>
<proteinExistence type="inferred from homology"/>
<evidence type="ECO:0000256" key="3">
    <source>
        <dbReference type="ARBA" id="ARBA00022448"/>
    </source>
</evidence>
<protein>
    <submittedName>
        <fullName evidence="17">Polysaccharide biosynthesis/export family protein</fullName>
    </submittedName>
</protein>
<evidence type="ECO:0000256" key="1">
    <source>
        <dbReference type="ARBA" id="ARBA00004571"/>
    </source>
</evidence>
<dbReference type="AlphaFoldDB" id="A0A9X3J8N6"/>
<accession>A0A9X3J8N6</accession>
<evidence type="ECO:0000256" key="12">
    <source>
        <dbReference type="ARBA" id="ARBA00023139"/>
    </source>
</evidence>
<dbReference type="InterPro" id="IPR003715">
    <property type="entry name" value="Poly_export_N"/>
</dbReference>
<evidence type="ECO:0000256" key="13">
    <source>
        <dbReference type="ARBA" id="ARBA00023237"/>
    </source>
</evidence>
<keyword evidence="10" id="KW-0626">Porin</keyword>
<evidence type="ECO:0000256" key="4">
    <source>
        <dbReference type="ARBA" id="ARBA00022452"/>
    </source>
</evidence>
<evidence type="ECO:0000313" key="18">
    <source>
        <dbReference type="Proteomes" id="UP001145087"/>
    </source>
</evidence>
<dbReference type="PANTHER" id="PTHR33619">
    <property type="entry name" value="POLYSACCHARIDE EXPORT PROTEIN GFCE-RELATED"/>
    <property type="match status" value="1"/>
</dbReference>
<comment type="caution">
    <text evidence="17">The sequence shown here is derived from an EMBL/GenBank/DDBJ whole genome shotgun (WGS) entry which is preliminary data.</text>
</comment>
<evidence type="ECO:0000313" key="17">
    <source>
        <dbReference type="EMBL" id="MCY1723252.1"/>
    </source>
</evidence>
<dbReference type="GO" id="GO:0015159">
    <property type="term" value="F:polysaccharide transmembrane transporter activity"/>
    <property type="evidence" value="ECO:0007669"/>
    <property type="project" value="InterPro"/>
</dbReference>